<dbReference type="Gene3D" id="3.30.1520.10">
    <property type="entry name" value="Phox-like domain"/>
    <property type="match status" value="1"/>
</dbReference>
<evidence type="ECO:0000313" key="4">
    <source>
        <dbReference type="EMBL" id="GHJ86591.1"/>
    </source>
</evidence>
<dbReference type="InterPro" id="IPR024555">
    <property type="entry name" value="PX-associated"/>
</dbReference>
<dbReference type="SUPFAM" id="SSF64268">
    <property type="entry name" value="PX domain"/>
    <property type="match status" value="1"/>
</dbReference>
<sequence length="1072" mass="119903">MSNNPFFKAQAQAQPSPVASNNPFASSNPFWQAGTAPSGGTQDHPLSPDYQAAAGRSSVLHHAVSSISAPPSTELTPLRAHYLKKTLINLEIERELNALSDPALGAAALGRLGPPFLMLDKDGKPIKRRPGDDQGLEDLPFIRYMFHQFLLPFPFLSNAPPTFWSHKVQPFLTSFLAISQMKLSPAVMSVENTSAEPDLSLLTEDEVAEYQERKKLWDKLIKNMAMLFGAGIQLSSGEDVVRIGQRELKRLEEQAEARRKRMREREDKVGAGFDVNVICVRTVTEKGRVRNRTHDEFIIRTRRNKAPDICVSRRYGDFKRLAEELRTQFPDANLPPPPPKDRTALAASNTSTQAGGSSTPYYSMYNPLRAIYGANPAGTGSDSPTYPSSPQSGYSYAQGYDDASFASSSRTDTVDALNASSPLAREKNRLTLRAYLTAILAIPQVLNTPILRSFLLSAPTTLTPAEALDAQRRADVDAVREEGRKRFKEEAEKRVEALREGLREFKGDVVGKKGGLQAVFDVVKRVENVKDLPKAEASVLEWGRISLAATVFQMFVASDQASDTLAQLKRIHGLMPYFMLKGILKVSNPMAMIRGVLDLFLARPFGGQSLIQRMFSSSLTEDVRALQDDIDAVAEKVDDPVLCQKVEMFVTAPFEIQDMMRRDAIAEKQDLLAVILRSPEAPCLDRNQMQRVFRASRAYKQYKAYQADLDDSDDDEGPENDDAWLFEDLTVMMKLLLRKREKEQLLALIFEGSTSELLKDIITIFYSPLATVYKAASIADSLGDLQNFINDLIKTVEAVEELSQEDPQRTVQTFIDLVARHEQSFYSFVHKVHSRGQGLFDALMAWIERFLTYAREGLSEKIDLEFVLPVGEERLAILREVDAVATYHYKLKLAYEEKVRRRFQKTAATDDEAALIDGMIASLNLNDSVVGDVEEVGEEDDESDESDASEGDERSAALTRGLDDMQDWSAADGRDKRSHAAAHSPRGSVDYSRSSLDKLRHPVQHYRERHGSHDTTPENEKRPPPPKPVKTRKKRRAAEVTEMPTLVKIPGLTPIMVEMIRPLLRAERPMPL</sequence>
<dbReference type="InterPro" id="IPR001683">
    <property type="entry name" value="PX_dom"/>
</dbReference>
<dbReference type="InterPro" id="IPR036871">
    <property type="entry name" value="PX_dom_sf"/>
</dbReference>
<feature type="coiled-coil region" evidence="1">
    <location>
        <begin position="241"/>
        <end position="268"/>
    </location>
</feature>
<proteinExistence type="predicted"/>
<feature type="compositionally biased region" description="Acidic residues" evidence="2">
    <location>
        <begin position="934"/>
        <end position="950"/>
    </location>
</feature>
<protein>
    <recommendedName>
        <fullName evidence="3">PX domain-containing protein</fullName>
    </recommendedName>
</protein>
<dbReference type="OrthoDB" id="2117459at2759"/>
<dbReference type="Pfam" id="PF12828">
    <property type="entry name" value="PXB"/>
    <property type="match status" value="1"/>
</dbReference>
<keyword evidence="5" id="KW-1185">Reference proteome</keyword>
<accession>A0A8H3YGD4</accession>
<dbReference type="CDD" id="cd06869">
    <property type="entry name" value="PX_UP2_fungi"/>
    <property type="match status" value="1"/>
</dbReference>
<dbReference type="SMART" id="SM00312">
    <property type="entry name" value="PX"/>
    <property type="match status" value="1"/>
</dbReference>
<evidence type="ECO:0000259" key="3">
    <source>
        <dbReference type="PROSITE" id="PS50195"/>
    </source>
</evidence>
<reference evidence="4" key="1">
    <citation type="submission" date="2020-07" db="EMBL/GenBank/DDBJ databases">
        <title>Draft Genome Sequence of a Deep-Sea Yeast, Naganishia (Cryptococcus) liquefaciens strain N6.</title>
        <authorList>
            <person name="Han Y.W."/>
            <person name="Kajitani R."/>
            <person name="Morimoto H."/>
            <person name="Parhat M."/>
            <person name="Tsubouchi H."/>
            <person name="Bakenova O."/>
            <person name="Ogata M."/>
            <person name="Argunhan B."/>
            <person name="Aoki R."/>
            <person name="Kajiwara S."/>
            <person name="Itoh T."/>
            <person name="Iwasaki H."/>
        </authorList>
    </citation>
    <scope>NUCLEOTIDE SEQUENCE</scope>
    <source>
        <strain evidence="4">N6</strain>
    </source>
</reference>
<dbReference type="AlphaFoldDB" id="A0A8H3YGD4"/>
<feature type="compositionally biased region" description="Polar residues" evidence="2">
    <location>
        <begin position="346"/>
        <end position="360"/>
    </location>
</feature>
<dbReference type="EMBL" id="BLZA01000019">
    <property type="protein sequence ID" value="GHJ86591.1"/>
    <property type="molecule type" value="Genomic_DNA"/>
</dbReference>
<organism evidence="4 5">
    <name type="scientific">Naganishia liquefaciens</name>
    <dbReference type="NCBI Taxonomy" id="104408"/>
    <lineage>
        <taxon>Eukaryota</taxon>
        <taxon>Fungi</taxon>
        <taxon>Dikarya</taxon>
        <taxon>Basidiomycota</taxon>
        <taxon>Agaricomycotina</taxon>
        <taxon>Tremellomycetes</taxon>
        <taxon>Filobasidiales</taxon>
        <taxon>Filobasidiaceae</taxon>
        <taxon>Naganishia</taxon>
    </lineage>
</organism>
<comment type="caution">
    <text evidence="4">The sequence shown here is derived from an EMBL/GenBank/DDBJ whole genome shotgun (WGS) entry which is preliminary data.</text>
</comment>
<dbReference type="PANTHER" id="PTHR47185">
    <property type="entry name" value="PX DOMAIN-CONTAINING PROTEIN YPR097W"/>
    <property type="match status" value="1"/>
</dbReference>
<name>A0A8H3YGD4_9TREE</name>
<feature type="region of interest" description="Disordered" evidence="2">
    <location>
        <begin position="1"/>
        <end position="50"/>
    </location>
</feature>
<feature type="compositionally biased region" description="Basic and acidic residues" evidence="2">
    <location>
        <begin position="995"/>
        <end position="1023"/>
    </location>
</feature>
<dbReference type="GO" id="GO:0035091">
    <property type="term" value="F:phosphatidylinositol binding"/>
    <property type="evidence" value="ECO:0007669"/>
    <property type="project" value="InterPro"/>
</dbReference>
<keyword evidence="1" id="KW-0175">Coiled coil</keyword>
<evidence type="ECO:0000313" key="5">
    <source>
        <dbReference type="Proteomes" id="UP000620104"/>
    </source>
</evidence>
<dbReference type="Proteomes" id="UP000620104">
    <property type="component" value="Unassembled WGS sequence"/>
</dbReference>
<dbReference type="InterPro" id="IPR047168">
    <property type="entry name" value="LEC1-like"/>
</dbReference>
<feature type="region of interest" description="Disordered" evidence="2">
    <location>
        <begin position="934"/>
        <end position="1042"/>
    </location>
</feature>
<dbReference type="PANTHER" id="PTHR47185:SF1">
    <property type="entry name" value="PX DOMAIN-CONTAINING PROTEIN YPR097W"/>
    <property type="match status" value="1"/>
</dbReference>
<dbReference type="Pfam" id="PF12825">
    <property type="entry name" value="DUF3818"/>
    <property type="match status" value="1"/>
</dbReference>
<dbReference type="PROSITE" id="PS50195">
    <property type="entry name" value="PX"/>
    <property type="match status" value="1"/>
</dbReference>
<feature type="compositionally biased region" description="Polar residues" evidence="2">
    <location>
        <begin position="15"/>
        <end position="30"/>
    </location>
</feature>
<feature type="region of interest" description="Disordered" evidence="2">
    <location>
        <begin position="327"/>
        <end position="360"/>
    </location>
</feature>
<evidence type="ECO:0000256" key="1">
    <source>
        <dbReference type="SAM" id="Coils"/>
    </source>
</evidence>
<dbReference type="Pfam" id="PF00787">
    <property type="entry name" value="PX"/>
    <property type="match status" value="1"/>
</dbReference>
<dbReference type="InterPro" id="IPR024554">
    <property type="entry name" value="LEC1-like_C"/>
</dbReference>
<gene>
    <name evidence="4" type="ORF">NliqN6_2993</name>
</gene>
<evidence type="ECO:0000256" key="2">
    <source>
        <dbReference type="SAM" id="MobiDB-lite"/>
    </source>
</evidence>
<feature type="domain" description="PX" evidence="3">
    <location>
        <begin position="275"/>
        <end position="462"/>
    </location>
</feature>